<dbReference type="KEGG" id="lnu:N7U66_19270"/>
<dbReference type="AlphaFoldDB" id="A0A9E8SGQ1"/>
<name>A0A9E8SGQ1_9FLAO</name>
<keyword evidence="2" id="KW-1185">Reference proteome</keyword>
<proteinExistence type="predicted"/>
<evidence type="ECO:0000313" key="1">
    <source>
        <dbReference type="EMBL" id="WAC01955.1"/>
    </source>
</evidence>
<accession>A0A9E8SGQ1</accession>
<protein>
    <submittedName>
        <fullName evidence="1">Uncharacterized protein</fullName>
    </submittedName>
</protein>
<reference evidence="1" key="1">
    <citation type="submission" date="2022-11" db="EMBL/GenBank/DDBJ databases">
        <title>Lacinutrix neustonica HL-RS19T sp. nov., isolated from the surface microlayer sample of brackish Lake Shihwa.</title>
        <authorList>
            <person name="Choi J.Y."/>
            <person name="Hwang C.Y."/>
        </authorList>
    </citation>
    <scope>NUCLEOTIDE SEQUENCE</scope>
    <source>
        <strain evidence="1">HL-RS19</strain>
    </source>
</reference>
<gene>
    <name evidence="1" type="ORF">N7U66_19270</name>
</gene>
<dbReference type="Proteomes" id="UP001164705">
    <property type="component" value="Chromosome"/>
</dbReference>
<dbReference type="EMBL" id="CP113088">
    <property type="protein sequence ID" value="WAC01955.1"/>
    <property type="molecule type" value="Genomic_DNA"/>
</dbReference>
<organism evidence="1 2">
    <name type="scientific">Lacinutrix neustonica</name>
    <dbReference type="NCBI Taxonomy" id="2980107"/>
    <lineage>
        <taxon>Bacteria</taxon>
        <taxon>Pseudomonadati</taxon>
        <taxon>Bacteroidota</taxon>
        <taxon>Flavobacteriia</taxon>
        <taxon>Flavobacteriales</taxon>
        <taxon>Flavobacteriaceae</taxon>
        <taxon>Lacinutrix</taxon>
    </lineage>
</organism>
<dbReference type="RefSeq" id="WP_267676553.1">
    <property type="nucleotide sequence ID" value="NZ_CP113088.1"/>
</dbReference>
<sequence>MLKLYTNTEFLCETHRRTVFPLLFDLHFKPDPRLLQDYQLVNSITACDIIVFPIDYTRFIKHKKAFDALLMASKAHHKPLWIYTAGDFGFTNYIKNSYTFRLGGFESKLSQSNVILPSFINDPYETQIPRRFFDFKKNSEAYDWFCWSCSVRAFKIYKRDFRAFKNEYKTEIE</sequence>
<evidence type="ECO:0000313" key="2">
    <source>
        <dbReference type="Proteomes" id="UP001164705"/>
    </source>
</evidence>